<evidence type="ECO:0000256" key="1">
    <source>
        <dbReference type="ARBA" id="ARBA00001884"/>
    </source>
</evidence>
<dbReference type="InterPro" id="IPR042099">
    <property type="entry name" value="ANL_N_sf"/>
</dbReference>
<dbReference type="PANTHER" id="PTHR43347">
    <property type="entry name" value="ACYL-COA SYNTHETASE"/>
    <property type="match status" value="1"/>
</dbReference>
<comment type="catalytic activity">
    <reaction evidence="1">
        <text>acetate + ATP + CoA = acetyl-CoA + AMP + diphosphate</text>
        <dbReference type="Rhea" id="RHEA:23176"/>
        <dbReference type="ChEBI" id="CHEBI:30089"/>
        <dbReference type="ChEBI" id="CHEBI:30616"/>
        <dbReference type="ChEBI" id="CHEBI:33019"/>
        <dbReference type="ChEBI" id="CHEBI:57287"/>
        <dbReference type="ChEBI" id="CHEBI:57288"/>
        <dbReference type="ChEBI" id="CHEBI:456215"/>
        <dbReference type="EC" id="6.2.1.1"/>
    </reaction>
    <physiologicalReaction direction="left-to-right" evidence="1">
        <dbReference type="Rhea" id="RHEA:23177"/>
    </physiologicalReaction>
</comment>
<name>A0A7R9FSB3_9CRUS</name>
<dbReference type="GO" id="GO:0005759">
    <property type="term" value="C:mitochondrial matrix"/>
    <property type="evidence" value="ECO:0007669"/>
    <property type="project" value="TreeGrafter"/>
</dbReference>
<dbReference type="PANTHER" id="PTHR43347:SF3">
    <property type="entry name" value="ACYL-COA SYNTHETASE SHORT-CHAIN FAMILY MEMBER 3, MITOCHONDRIAL"/>
    <property type="match status" value="1"/>
</dbReference>
<sequence length="627" mass="70013">MDRRVQVILDTQVSLEYSYSPGLRRHKAQPTDDYHCPVYEEAYRRSMEDPQEFWAEVASGISWMRKWDRVLDDANPPFTKWFPGGMLNVCFNALDRHADSEIGDNPALIYDSPITGQADKFTFKELLFQVERCAGMLSNLGVCKGDRVIIYMPMIPEAMITMLACARIGAIHSLVFGGFSSQELAKRVEHSKARVIVAASHGIEPNKTIWYKQIVDEAIELSTHKPKHAVIYQRPKMEKVEMKLGFDVDWENAMDCATPHGCVPVHAEDPLYLLYTSGTTGEPKGVIRPSGGHAVVLPWTMKYIYGMNKGDVWWAASDLGWVLGHSYICYGPLLNGSTTILYEGKPVSTPDAYQFFRVIHEYNANALFTAPTALRSIKREDPHGEHGTKKYPLQSFRYLFVAGEHCDYETREWAEKAFKVPVLDNWWQTETGHAITATSVGLGCSTSPPRDVSGMPVPGYDVRVLRPDRSEAEPGELGRIVCKMPLPPGNFTNLYSAGERFVKTYFSEYPGYYDTHDAGFKDQHGYICVMSRDDDVINVAGHRLSTSQLEEAILEHPDVSDCAVVGVPDPMKGEVPLGLYITAKGEKLYSAFSVVLLPGSIEDPSVFMGIKVALQAVGFALEAPDPQ</sequence>
<keyword evidence="14" id="KW-1185">Reference proteome</keyword>
<dbReference type="InterPro" id="IPR045851">
    <property type="entry name" value="AMP-bd_C_sf"/>
</dbReference>
<evidence type="ECO:0000256" key="8">
    <source>
        <dbReference type="ARBA" id="ARBA00047935"/>
    </source>
</evidence>
<dbReference type="AlphaFoldDB" id="A0A7R9FSB3"/>
<evidence type="ECO:0000256" key="7">
    <source>
        <dbReference type="ARBA" id="ARBA00042755"/>
    </source>
</evidence>
<dbReference type="GO" id="GO:0003987">
    <property type="term" value="F:acetate-CoA ligase activity"/>
    <property type="evidence" value="ECO:0007669"/>
    <property type="project" value="UniProtKB-EC"/>
</dbReference>
<dbReference type="EC" id="6.2.1.17" evidence="3"/>
<dbReference type="SUPFAM" id="SSF56801">
    <property type="entry name" value="Acetyl-CoA synthetase-like"/>
    <property type="match status" value="1"/>
</dbReference>
<evidence type="ECO:0000256" key="4">
    <source>
        <dbReference type="ARBA" id="ARBA00013275"/>
    </source>
</evidence>
<evidence type="ECO:0000259" key="10">
    <source>
        <dbReference type="Pfam" id="PF00501"/>
    </source>
</evidence>
<feature type="domain" description="AMP-binding enzyme C-terminal" evidence="11">
    <location>
        <begin position="549"/>
        <end position="585"/>
    </location>
</feature>
<evidence type="ECO:0000313" key="14">
    <source>
        <dbReference type="Proteomes" id="UP000677054"/>
    </source>
</evidence>
<evidence type="ECO:0000256" key="9">
    <source>
        <dbReference type="ARBA" id="ARBA00049004"/>
    </source>
</evidence>
<dbReference type="Pfam" id="PF13193">
    <property type="entry name" value="AMP-binding_C"/>
    <property type="match status" value="1"/>
</dbReference>
<dbReference type="PROSITE" id="PS00455">
    <property type="entry name" value="AMP_BINDING"/>
    <property type="match status" value="1"/>
</dbReference>
<dbReference type="GO" id="GO:0050218">
    <property type="term" value="F:propionate-CoA ligase activity"/>
    <property type="evidence" value="ECO:0007669"/>
    <property type="project" value="UniProtKB-EC"/>
</dbReference>
<comment type="catalytic activity">
    <reaction evidence="8">
        <text>butanoate + ATP + CoA = butanoyl-CoA + AMP + diphosphate</text>
        <dbReference type="Rhea" id="RHEA:46172"/>
        <dbReference type="ChEBI" id="CHEBI:17968"/>
        <dbReference type="ChEBI" id="CHEBI:30616"/>
        <dbReference type="ChEBI" id="CHEBI:33019"/>
        <dbReference type="ChEBI" id="CHEBI:57287"/>
        <dbReference type="ChEBI" id="CHEBI:57371"/>
        <dbReference type="ChEBI" id="CHEBI:456215"/>
    </reaction>
    <physiologicalReaction direction="left-to-right" evidence="8">
        <dbReference type="Rhea" id="RHEA:46173"/>
    </physiologicalReaction>
</comment>
<dbReference type="Gene3D" id="3.30.300.30">
    <property type="match status" value="1"/>
</dbReference>
<comment type="catalytic activity">
    <reaction evidence="9">
        <text>propanoate + ATP + CoA = propanoyl-CoA + AMP + diphosphate</text>
        <dbReference type="Rhea" id="RHEA:20373"/>
        <dbReference type="ChEBI" id="CHEBI:17272"/>
        <dbReference type="ChEBI" id="CHEBI:30616"/>
        <dbReference type="ChEBI" id="CHEBI:33019"/>
        <dbReference type="ChEBI" id="CHEBI:57287"/>
        <dbReference type="ChEBI" id="CHEBI:57392"/>
        <dbReference type="ChEBI" id="CHEBI:456215"/>
        <dbReference type="EC" id="6.2.1.17"/>
    </reaction>
    <physiologicalReaction direction="left-to-right" evidence="9">
        <dbReference type="Rhea" id="RHEA:20374"/>
    </physiologicalReaction>
</comment>
<dbReference type="OrthoDB" id="1706066at2759"/>
<dbReference type="InterPro" id="IPR000873">
    <property type="entry name" value="AMP-dep_synth/lig_dom"/>
</dbReference>
<dbReference type="Gene3D" id="3.40.50.12780">
    <property type="entry name" value="N-terminal domain of ligase-like"/>
    <property type="match status" value="1"/>
</dbReference>
<dbReference type="EC" id="6.2.1.1" evidence="4"/>
<evidence type="ECO:0000256" key="6">
    <source>
        <dbReference type="ARBA" id="ARBA00040004"/>
    </source>
</evidence>
<dbReference type="InterPro" id="IPR025110">
    <property type="entry name" value="AMP-bd_C"/>
</dbReference>
<feature type="domain" description="AMP-dependent synthetase/ligase" evidence="10">
    <location>
        <begin position="98"/>
        <end position="485"/>
    </location>
</feature>
<comment type="similarity">
    <text evidence="2">Belongs to the ATP-dependent AMP-binding enzyme family.</text>
</comment>
<evidence type="ECO:0000259" key="11">
    <source>
        <dbReference type="Pfam" id="PF13193"/>
    </source>
</evidence>
<evidence type="ECO:0000259" key="12">
    <source>
        <dbReference type="Pfam" id="PF16177"/>
    </source>
</evidence>
<reference evidence="13" key="1">
    <citation type="submission" date="2020-11" db="EMBL/GenBank/DDBJ databases">
        <authorList>
            <person name="Tran Van P."/>
        </authorList>
    </citation>
    <scope>NUCLEOTIDE SEQUENCE</scope>
</reference>
<evidence type="ECO:0000256" key="3">
    <source>
        <dbReference type="ARBA" id="ARBA00012985"/>
    </source>
</evidence>
<dbReference type="FunFam" id="3.40.50.12780:FF:000011">
    <property type="entry name" value="Acetyl-coenzyme A synthetase 2-like, mitochondrial"/>
    <property type="match status" value="1"/>
</dbReference>
<evidence type="ECO:0000313" key="13">
    <source>
        <dbReference type="EMBL" id="CAD7253067.1"/>
    </source>
</evidence>
<dbReference type="InterPro" id="IPR032387">
    <property type="entry name" value="ACAS_N"/>
</dbReference>
<evidence type="ECO:0000256" key="5">
    <source>
        <dbReference type="ARBA" id="ARBA00029726"/>
    </source>
</evidence>
<dbReference type="Proteomes" id="UP000677054">
    <property type="component" value="Unassembled WGS sequence"/>
</dbReference>
<protein>
    <recommendedName>
        <fullName evidence="6">Acyl-CoA synthetase short-chain family member 3, mitochondrial</fullName>
        <ecNumber evidence="4">6.2.1.1</ecNumber>
        <ecNumber evidence="3">6.2.1.17</ecNumber>
    </recommendedName>
    <alternativeName>
        <fullName evidence="7">Acetate--CoA ligase 3</fullName>
    </alternativeName>
    <alternativeName>
        <fullName evidence="5">Propionate--CoA ligase</fullName>
    </alternativeName>
</protein>
<feature type="domain" description="Acetyl-coenzyme A synthetase N-terminal" evidence="12">
    <location>
        <begin position="39"/>
        <end position="93"/>
    </location>
</feature>
<dbReference type="Pfam" id="PF00501">
    <property type="entry name" value="AMP-binding"/>
    <property type="match status" value="1"/>
</dbReference>
<organism evidence="13">
    <name type="scientific">Darwinula stevensoni</name>
    <dbReference type="NCBI Taxonomy" id="69355"/>
    <lineage>
        <taxon>Eukaryota</taxon>
        <taxon>Metazoa</taxon>
        <taxon>Ecdysozoa</taxon>
        <taxon>Arthropoda</taxon>
        <taxon>Crustacea</taxon>
        <taxon>Oligostraca</taxon>
        <taxon>Ostracoda</taxon>
        <taxon>Podocopa</taxon>
        <taxon>Podocopida</taxon>
        <taxon>Darwinulocopina</taxon>
        <taxon>Darwinuloidea</taxon>
        <taxon>Darwinulidae</taxon>
        <taxon>Darwinula</taxon>
    </lineage>
</organism>
<dbReference type="InterPro" id="IPR020845">
    <property type="entry name" value="AMP-binding_CS"/>
</dbReference>
<dbReference type="Pfam" id="PF16177">
    <property type="entry name" value="ACAS_N"/>
    <property type="match status" value="1"/>
</dbReference>
<proteinExistence type="inferred from homology"/>
<evidence type="ECO:0000256" key="2">
    <source>
        <dbReference type="ARBA" id="ARBA00006432"/>
    </source>
</evidence>
<accession>A0A7R9FSB3</accession>
<gene>
    <name evidence="13" type="ORF">DSTB1V02_LOCUS12818</name>
</gene>
<dbReference type="EMBL" id="CAJPEV010005232">
    <property type="protein sequence ID" value="CAG0902921.1"/>
    <property type="molecule type" value="Genomic_DNA"/>
</dbReference>
<dbReference type="EMBL" id="LR904749">
    <property type="protein sequence ID" value="CAD7253067.1"/>
    <property type="molecule type" value="Genomic_DNA"/>
</dbReference>